<dbReference type="RefSeq" id="WP_188836096.1">
    <property type="nucleotide sequence ID" value="NZ_BMHI01000002.1"/>
</dbReference>
<reference evidence="2" key="2">
    <citation type="submission" date="2020-09" db="EMBL/GenBank/DDBJ databases">
        <authorList>
            <person name="Sun Q."/>
            <person name="Zhou Y."/>
        </authorList>
    </citation>
    <scope>NUCLEOTIDE SEQUENCE</scope>
    <source>
        <strain evidence="2">CGMCC 1.15085</strain>
    </source>
</reference>
<organism evidence="2 3">
    <name type="scientific">Flexivirga endophytica</name>
    <dbReference type="NCBI Taxonomy" id="1849103"/>
    <lineage>
        <taxon>Bacteria</taxon>
        <taxon>Bacillati</taxon>
        <taxon>Actinomycetota</taxon>
        <taxon>Actinomycetes</taxon>
        <taxon>Micrococcales</taxon>
        <taxon>Dermacoccaceae</taxon>
        <taxon>Flexivirga</taxon>
    </lineage>
</organism>
<name>A0A916WRU0_9MICO</name>
<protein>
    <recommendedName>
        <fullName evidence="4">Heavy-metal-associated domain-containing protein</fullName>
    </recommendedName>
</protein>
<dbReference type="Proteomes" id="UP000636793">
    <property type="component" value="Unassembled WGS sequence"/>
</dbReference>
<reference evidence="2" key="1">
    <citation type="journal article" date="2014" name="Int. J. Syst. Evol. Microbiol.">
        <title>Complete genome sequence of Corynebacterium casei LMG S-19264T (=DSM 44701T), isolated from a smear-ripened cheese.</title>
        <authorList>
            <consortium name="US DOE Joint Genome Institute (JGI-PGF)"/>
            <person name="Walter F."/>
            <person name="Albersmeier A."/>
            <person name="Kalinowski J."/>
            <person name="Ruckert C."/>
        </authorList>
    </citation>
    <scope>NUCLEOTIDE SEQUENCE</scope>
    <source>
        <strain evidence="2">CGMCC 1.15085</strain>
    </source>
</reference>
<evidence type="ECO:0000256" key="1">
    <source>
        <dbReference type="SAM" id="MobiDB-lite"/>
    </source>
</evidence>
<evidence type="ECO:0000313" key="2">
    <source>
        <dbReference type="EMBL" id="GGB23847.1"/>
    </source>
</evidence>
<evidence type="ECO:0000313" key="3">
    <source>
        <dbReference type="Proteomes" id="UP000636793"/>
    </source>
</evidence>
<feature type="compositionally biased region" description="Polar residues" evidence="1">
    <location>
        <begin position="29"/>
        <end position="48"/>
    </location>
</feature>
<dbReference type="EMBL" id="BMHI01000002">
    <property type="protein sequence ID" value="GGB23847.1"/>
    <property type="molecule type" value="Genomic_DNA"/>
</dbReference>
<evidence type="ECO:0008006" key="4">
    <source>
        <dbReference type="Google" id="ProtNLM"/>
    </source>
</evidence>
<sequence>MNTPTRLGAYGAGLLLLAGGGYTVGGQVDTGSPTATHPSHSAHSTTKPTMDDGMNMTEPTSLPQGVIASRQGYTLDLVPAVHHGGQQRVTFRILGPDGKPVTAYQTSHDKKLHLIAVRRDFSGFQHVHPTLDTATGRWSVPLDLMSGTWRIYTDFVPTGGKNLTLASDVTVPGDPGRQSMPQPRRTAQVDGYTVTATGSLTAGEHSMLDFRVTKAGKPVTDLQPHLGAYGHLVALREGDSAYLHVHPDGEPGDGRTKPGPEIGFGAEVPSASRYHLFLDFRVDGKVHTAQFTLDARGSTGHTPGEDNGTEGGDHE</sequence>
<dbReference type="AlphaFoldDB" id="A0A916WRU0"/>
<feature type="region of interest" description="Disordered" evidence="1">
    <location>
        <begin position="28"/>
        <end position="52"/>
    </location>
</feature>
<feature type="region of interest" description="Disordered" evidence="1">
    <location>
        <begin position="293"/>
        <end position="315"/>
    </location>
</feature>
<gene>
    <name evidence="2" type="ORF">GCM10011492_12180</name>
</gene>
<comment type="caution">
    <text evidence="2">The sequence shown here is derived from an EMBL/GenBank/DDBJ whole genome shotgun (WGS) entry which is preliminary data.</text>
</comment>
<keyword evidence="3" id="KW-1185">Reference proteome</keyword>
<proteinExistence type="predicted"/>
<accession>A0A916WRU0</accession>